<evidence type="ECO:0000256" key="2">
    <source>
        <dbReference type="ARBA" id="ARBA00022694"/>
    </source>
</evidence>
<feature type="compositionally biased region" description="Low complexity" evidence="3">
    <location>
        <begin position="1"/>
        <end position="13"/>
    </location>
</feature>
<dbReference type="Proteomes" id="UP000800092">
    <property type="component" value="Unassembled WGS sequence"/>
</dbReference>
<proteinExistence type="inferred from homology"/>
<evidence type="ECO:0000313" key="6">
    <source>
        <dbReference type="Proteomes" id="UP000800092"/>
    </source>
</evidence>
<evidence type="ECO:0000256" key="1">
    <source>
        <dbReference type="ARBA" id="ARBA00006091"/>
    </source>
</evidence>
<dbReference type="EMBL" id="ML991833">
    <property type="protein sequence ID" value="KAF2230956.1"/>
    <property type="molecule type" value="Genomic_DNA"/>
</dbReference>
<dbReference type="PANTHER" id="PTHR28518:SF1">
    <property type="entry name" value="TRNA-SPLICING ENDONUCLEASE SUBUNIT SEN15"/>
    <property type="match status" value="1"/>
</dbReference>
<feature type="region of interest" description="Disordered" evidence="3">
    <location>
        <begin position="1"/>
        <end position="25"/>
    </location>
</feature>
<dbReference type="InterPro" id="IPR036167">
    <property type="entry name" value="tRNA_intron_Endo_cat-like_sf"/>
</dbReference>
<evidence type="ECO:0000313" key="5">
    <source>
        <dbReference type="EMBL" id="KAF2230956.1"/>
    </source>
</evidence>
<comment type="similarity">
    <text evidence="1">Belongs to the SEN15 family.</text>
</comment>
<dbReference type="Gene3D" id="3.40.1350.10">
    <property type="match status" value="1"/>
</dbReference>
<evidence type="ECO:0000256" key="3">
    <source>
        <dbReference type="SAM" id="MobiDB-lite"/>
    </source>
</evidence>
<gene>
    <name evidence="5" type="ORF">EV356DRAFT_507908</name>
</gene>
<dbReference type="FunFam" id="3.40.1350.10:FF:000012">
    <property type="entry name" value="Probable tRNA-splicing endonuclease subunit sen-15"/>
    <property type="match status" value="1"/>
</dbReference>
<feature type="domain" description="tRNA-splicing endonuclease subunit Sen15" evidence="4">
    <location>
        <begin position="43"/>
        <end position="201"/>
    </location>
</feature>
<sequence>MALSRASGPAARLSPPPSALSETMKTAEDNCHEPYLHHLAQRVAHNLQYQHQWTAISIHTNSPLADSHLLPRPIISGLPPQRIYVHPDEQIELLKDESKRKAESTASKPEGPVPEREWVLPAHLKEKWSLKSFAAIFDEIGTVPRDPDDQKQDRDDISQSVGTSTINKWRTIKRVMLATVDDDGTIVYYIVHDGIVKPRQN</sequence>
<dbReference type="InterPro" id="IPR011856">
    <property type="entry name" value="tRNA_endonuc-like_dom_sf"/>
</dbReference>
<evidence type="ECO:0000259" key="4">
    <source>
        <dbReference type="Pfam" id="PF09631"/>
    </source>
</evidence>
<dbReference type="PANTHER" id="PTHR28518">
    <property type="entry name" value="TRNA-SPLICING ENDONUCLEASE SUBUNIT SEN15"/>
    <property type="match status" value="1"/>
</dbReference>
<dbReference type="GO" id="GO:0000213">
    <property type="term" value="F:tRNA-intron lyase activity"/>
    <property type="evidence" value="ECO:0007669"/>
    <property type="project" value="TreeGrafter"/>
</dbReference>
<dbReference type="InterPro" id="IPR018593">
    <property type="entry name" value="tRNA-endonuc_su_Sen15"/>
</dbReference>
<dbReference type="OrthoDB" id="10002170at2759"/>
<dbReference type="GO" id="GO:0000379">
    <property type="term" value="P:tRNA-type intron splice site recognition and cleavage"/>
    <property type="evidence" value="ECO:0007669"/>
    <property type="project" value="InterPro"/>
</dbReference>
<dbReference type="InterPro" id="IPR042777">
    <property type="entry name" value="Sen15_fungi"/>
</dbReference>
<dbReference type="GO" id="GO:0003676">
    <property type="term" value="F:nucleic acid binding"/>
    <property type="evidence" value="ECO:0007669"/>
    <property type="project" value="InterPro"/>
</dbReference>
<accession>A0A6A6GYS2</accession>
<dbReference type="AlphaFoldDB" id="A0A6A6GYS2"/>
<keyword evidence="6" id="KW-1185">Reference proteome</keyword>
<dbReference type="SUPFAM" id="SSF53032">
    <property type="entry name" value="tRNA-intron endonuclease catalytic domain-like"/>
    <property type="match status" value="1"/>
</dbReference>
<name>A0A6A6GYS2_VIRVR</name>
<reference evidence="5" key="1">
    <citation type="journal article" date="2020" name="Stud. Mycol.">
        <title>101 Dothideomycetes genomes: a test case for predicting lifestyles and emergence of pathogens.</title>
        <authorList>
            <person name="Haridas S."/>
            <person name="Albert R."/>
            <person name="Binder M."/>
            <person name="Bloem J."/>
            <person name="Labutti K."/>
            <person name="Salamov A."/>
            <person name="Andreopoulos B."/>
            <person name="Baker S."/>
            <person name="Barry K."/>
            <person name="Bills G."/>
            <person name="Bluhm B."/>
            <person name="Cannon C."/>
            <person name="Castanera R."/>
            <person name="Culley D."/>
            <person name="Daum C."/>
            <person name="Ezra D."/>
            <person name="Gonzalez J."/>
            <person name="Henrissat B."/>
            <person name="Kuo A."/>
            <person name="Liang C."/>
            <person name="Lipzen A."/>
            <person name="Lutzoni F."/>
            <person name="Magnuson J."/>
            <person name="Mondo S."/>
            <person name="Nolan M."/>
            <person name="Ohm R."/>
            <person name="Pangilinan J."/>
            <person name="Park H.-J."/>
            <person name="Ramirez L."/>
            <person name="Alfaro M."/>
            <person name="Sun H."/>
            <person name="Tritt A."/>
            <person name="Yoshinaga Y."/>
            <person name="Zwiers L.-H."/>
            <person name="Turgeon B."/>
            <person name="Goodwin S."/>
            <person name="Spatafora J."/>
            <person name="Crous P."/>
            <person name="Grigoriev I."/>
        </authorList>
    </citation>
    <scope>NUCLEOTIDE SEQUENCE</scope>
    <source>
        <strain evidence="5">Tuck. ex Michener</strain>
    </source>
</reference>
<dbReference type="Pfam" id="PF09631">
    <property type="entry name" value="Sen15"/>
    <property type="match status" value="1"/>
</dbReference>
<keyword evidence="2" id="KW-0819">tRNA processing</keyword>
<dbReference type="GO" id="GO:0000214">
    <property type="term" value="C:tRNA-intron endonuclease complex"/>
    <property type="evidence" value="ECO:0007669"/>
    <property type="project" value="InterPro"/>
</dbReference>
<organism evidence="5 6">
    <name type="scientific">Viridothelium virens</name>
    <name type="common">Speckled blister lichen</name>
    <name type="synonym">Trypethelium virens</name>
    <dbReference type="NCBI Taxonomy" id="1048519"/>
    <lineage>
        <taxon>Eukaryota</taxon>
        <taxon>Fungi</taxon>
        <taxon>Dikarya</taxon>
        <taxon>Ascomycota</taxon>
        <taxon>Pezizomycotina</taxon>
        <taxon>Dothideomycetes</taxon>
        <taxon>Dothideomycetes incertae sedis</taxon>
        <taxon>Trypetheliales</taxon>
        <taxon>Trypetheliaceae</taxon>
        <taxon>Viridothelium</taxon>
    </lineage>
</organism>
<protein>
    <recommendedName>
        <fullName evidence="4">tRNA-splicing endonuclease subunit Sen15 domain-containing protein</fullName>
    </recommendedName>
</protein>